<keyword evidence="3" id="KW-1185">Reference proteome</keyword>
<evidence type="ECO:0000259" key="1">
    <source>
        <dbReference type="Pfam" id="PF13468"/>
    </source>
</evidence>
<dbReference type="InterPro" id="IPR025870">
    <property type="entry name" value="Glyoxalase-like_dom"/>
</dbReference>
<gene>
    <name evidence="2" type="ORF">SAMN05192549_105325</name>
</gene>
<dbReference type="OrthoDB" id="1426774at2"/>
<evidence type="ECO:0000313" key="2">
    <source>
        <dbReference type="EMBL" id="SHN19963.1"/>
    </source>
</evidence>
<dbReference type="STRING" id="551987.SAMN05192549_105325"/>
<dbReference type="AlphaFoldDB" id="A0A1M7PRH9"/>
<dbReference type="Pfam" id="PF13468">
    <property type="entry name" value="Glyoxalase_3"/>
    <property type="match status" value="1"/>
</dbReference>
<dbReference type="Gene3D" id="3.10.180.10">
    <property type="entry name" value="2,3-Dihydroxybiphenyl 1,2-Dioxygenase, domain 1"/>
    <property type="match status" value="1"/>
</dbReference>
<accession>A0A1M7PRH9</accession>
<organism evidence="2 3">
    <name type="scientific">Duganella sacchari</name>
    <dbReference type="NCBI Taxonomy" id="551987"/>
    <lineage>
        <taxon>Bacteria</taxon>
        <taxon>Pseudomonadati</taxon>
        <taxon>Pseudomonadota</taxon>
        <taxon>Betaproteobacteria</taxon>
        <taxon>Burkholderiales</taxon>
        <taxon>Oxalobacteraceae</taxon>
        <taxon>Telluria group</taxon>
        <taxon>Duganella</taxon>
    </lineage>
</organism>
<evidence type="ECO:0000313" key="3">
    <source>
        <dbReference type="Proteomes" id="UP000184339"/>
    </source>
</evidence>
<protein>
    <submittedName>
        <fullName evidence="2">Glyoxalase-like domain-containing protein</fullName>
    </submittedName>
</protein>
<feature type="domain" description="Glyoxalase-like" evidence="1">
    <location>
        <begin position="3"/>
        <end position="92"/>
    </location>
</feature>
<dbReference type="InterPro" id="IPR029068">
    <property type="entry name" value="Glyas_Bleomycin-R_OHBP_Dase"/>
</dbReference>
<proteinExistence type="predicted"/>
<name>A0A1M7PRH9_9BURK</name>
<reference evidence="3" key="1">
    <citation type="submission" date="2016-11" db="EMBL/GenBank/DDBJ databases">
        <authorList>
            <person name="Varghese N."/>
            <person name="Submissions S."/>
        </authorList>
    </citation>
    <scope>NUCLEOTIDE SEQUENCE [LARGE SCALE GENOMIC DNA]</scope>
    <source>
        <strain evidence="3">Sac-22</strain>
    </source>
</reference>
<dbReference type="RefSeq" id="WP_072785182.1">
    <property type="nucleotide sequence ID" value="NZ_FRCX01000005.1"/>
</dbReference>
<dbReference type="Proteomes" id="UP000184339">
    <property type="component" value="Unassembled WGS sequence"/>
</dbReference>
<sequence>MQIDHLFIRVKPCGAEAEALRAFGLIEGSGNVHPGQGTANRRFFFANAFIELLWIADEAEVHSAQTRPTMLHERLSDGAASPFGICFRPAHSAEGPAFATFDYAPSYLPPGMRIGIAANAPLSEPMWFFVATGKAPEAWPVERRQPLQPAHGLTNISGLKFTATAPLSPAARASGIEFTPGSAHLLEISFDNEKRGLTKDFRPVLPIIFRY</sequence>
<dbReference type="EMBL" id="FRCX01000005">
    <property type="protein sequence ID" value="SHN19963.1"/>
    <property type="molecule type" value="Genomic_DNA"/>
</dbReference>